<reference evidence="2" key="1">
    <citation type="submission" date="2025-08" db="UniProtKB">
        <authorList>
            <consortium name="Ensembl"/>
        </authorList>
    </citation>
    <scope>IDENTIFICATION</scope>
</reference>
<feature type="domain" description="Cystatin" evidence="1">
    <location>
        <begin position="72"/>
        <end position="165"/>
    </location>
</feature>
<dbReference type="InterPro" id="IPR046350">
    <property type="entry name" value="Cystatin_sf"/>
</dbReference>
<dbReference type="GO" id="GO:1903979">
    <property type="term" value="P:negative regulation of microglial cell activation"/>
    <property type="evidence" value="ECO:0007669"/>
    <property type="project" value="TreeGrafter"/>
</dbReference>
<dbReference type="PANTHER" id="PTHR47141">
    <property type="entry name" value="CYSTATIN-F"/>
    <property type="match status" value="1"/>
</dbReference>
<keyword evidence="3" id="KW-1185">Reference proteome</keyword>
<dbReference type="GO" id="GO:0004869">
    <property type="term" value="F:cysteine-type endopeptidase inhibitor activity"/>
    <property type="evidence" value="ECO:0007669"/>
    <property type="project" value="InterPro"/>
</dbReference>
<dbReference type="Pfam" id="PF00031">
    <property type="entry name" value="Cystatin"/>
    <property type="match status" value="1"/>
</dbReference>
<dbReference type="SUPFAM" id="SSF54403">
    <property type="entry name" value="Cystatin/monellin"/>
    <property type="match status" value="1"/>
</dbReference>
<accession>A0A8C7YLL3</accession>
<name>A0A8C7YLL3_9TELE</name>
<evidence type="ECO:0000313" key="3">
    <source>
        <dbReference type="Proteomes" id="UP000694383"/>
    </source>
</evidence>
<dbReference type="Ensembl" id="ENSOSIT00000030174.1">
    <property type="protein sequence ID" value="ENSOSIP00000028630.1"/>
    <property type="gene ID" value="ENSOSIG00000014903.1"/>
</dbReference>
<dbReference type="PANTHER" id="PTHR47141:SF1">
    <property type="entry name" value="CYSTATIN-F"/>
    <property type="match status" value="1"/>
</dbReference>
<reference evidence="2" key="2">
    <citation type="submission" date="2025-09" db="UniProtKB">
        <authorList>
            <consortium name="Ensembl"/>
        </authorList>
    </citation>
    <scope>IDENTIFICATION</scope>
</reference>
<dbReference type="GO" id="GO:0005770">
    <property type="term" value="C:late endosome"/>
    <property type="evidence" value="ECO:0007669"/>
    <property type="project" value="TreeGrafter"/>
</dbReference>
<organism evidence="2 3">
    <name type="scientific">Oryzias sinensis</name>
    <name type="common">Chinese medaka</name>
    <dbReference type="NCBI Taxonomy" id="183150"/>
    <lineage>
        <taxon>Eukaryota</taxon>
        <taxon>Metazoa</taxon>
        <taxon>Chordata</taxon>
        <taxon>Craniata</taxon>
        <taxon>Vertebrata</taxon>
        <taxon>Euteleostomi</taxon>
        <taxon>Actinopterygii</taxon>
        <taxon>Neopterygii</taxon>
        <taxon>Teleostei</taxon>
        <taxon>Neoteleostei</taxon>
        <taxon>Acanthomorphata</taxon>
        <taxon>Ovalentaria</taxon>
        <taxon>Atherinomorphae</taxon>
        <taxon>Beloniformes</taxon>
        <taxon>Adrianichthyidae</taxon>
        <taxon>Oryziinae</taxon>
        <taxon>Oryzias</taxon>
    </lineage>
</organism>
<dbReference type="GO" id="GO:0031643">
    <property type="term" value="P:positive regulation of myelination"/>
    <property type="evidence" value="ECO:0007669"/>
    <property type="project" value="TreeGrafter"/>
</dbReference>
<dbReference type="GO" id="GO:0005615">
    <property type="term" value="C:extracellular space"/>
    <property type="evidence" value="ECO:0007669"/>
    <property type="project" value="TreeGrafter"/>
</dbReference>
<dbReference type="GeneTree" id="ENSGT00940000160277"/>
<dbReference type="GO" id="GO:0005764">
    <property type="term" value="C:lysosome"/>
    <property type="evidence" value="ECO:0007669"/>
    <property type="project" value="TreeGrafter"/>
</dbReference>
<dbReference type="AlphaFoldDB" id="A0A8C7YLL3"/>
<dbReference type="SMART" id="SM00043">
    <property type="entry name" value="CY"/>
    <property type="match status" value="1"/>
</dbReference>
<sequence>MVTSRSQSSLCVCCGFGGISVRTMFSNPGAQQSFELRTRKFRSVPIRRSNCEVTERTSVEVSSVTGTHHGLSMPGSPQNISKNDSALQKLVFAAACAFNNQSNDAFLFKPADIIRAQKQIVKGVRFLVDFKISRTVCQKRDHGSNLSTCDFQPAGRLQLVSLKVHASLTLIMRVCAQESEPIQCMCCRHWSVTWKSGQLPGSTGTRLRSFSADNGIHRSVFFQI</sequence>
<evidence type="ECO:0000313" key="2">
    <source>
        <dbReference type="Ensembl" id="ENSOSIP00000028630.1"/>
    </source>
</evidence>
<dbReference type="GO" id="GO:0006955">
    <property type="term" value="P:immune response"/>
    <property type="evidence" value="ECO:0007669"/>
    <property type="project" value="InterPro"/>
</dbReference>
<dbReference type="GO" id="GO:0005794">
    <property type="term" value="C:Golgi apparatus"/>
    <property type="evidence" value="ECO:0007669"/>
    <property type="project" value="TreeGrafter"/>
</dbReference>
<protein>
    <recommendedName>
        <fullName evidence="1">Cystatin domain-containing protein</fullName>
    </recommendedName>
</protein>
<proteinExistence type="predicted"/>
<dbReference type="InterPro" id="IPR042886">
    <property type="entry name" value="Cystatin-F"/>
</dbReference>
<dbReference type="CDD" id="cd00042">
    <property type="entry name" value="CY"/>
    <property type="match status" value="1"/>
</dbReference>
<dbReference type="Proteomes" id="UP000694383">
    <property type="component" value="Unplaced"/>
</dbReference>
<dbReference type="InterPro" id="IPR000010">
    <property type="entry name" value="Cystatin_dom"/>
</dbReference>
<dbReference type="Gene3D" id="3.10.450.10">
    <property type="match status" value="1"/>
</dbReference>
<dbReference type="GO" id="GO:0005783">
    <property type="term" value="C:endoplasmic reticulum"/>
    <property type="evidence" value="ECO:0007669"/>
    <property type="project" value="TreeGrafter"/>
</dbReference>
<evidence type="ECO:0000259" key="1">
    <source>
        <dbReference type="SMART" id="SM00043"/>
    </source>
</evidence>